<evidence type="ECO:0000256" key="3">
    <source>
        <dbReference type="ARBA" id="ARBA00022801"/>
    </source>
</evidence>
<dbReference type="InterPro" id="IPR055368">
    <property type="entry name" value="WH3_Lhr"/>
</dbReference>
<evidence type="ECO:0000256" key="4">
    <source>
        <dbReference type="ARBA" id="ARBA00022806"/>
    </source>
</evidence>
<dbReference type="Proteomes" id="UP000011863">
    <property type="component" value="Chromosome"/>
</dbReference>
<dbReference type="PANTHER" id="PTHR47962">
    <property type="entry name" value="ATP-DEPENDENT HELICASE LHR-RELATED-RELATED"/>
    <property type="match status" value="1"/>
</dbReference>
<evidence type="ECO:0000313" key="12">
    <source>
        <dbReference type="EMBL" id="BAN01263.1"/>
    </source>
</evidence>
<dbReference type="Pfam" id="PF08494">
    <property type="entry name" value="DEAD_assoc"/>
    <property type="match status" value="1"/>
</dbReference>
<evidence type="ECO:0000313" key="13">
    <source>
        <dbReference type="Proteomes" id="UP000011863"/>
    </source>
</evidence>
<dbReference type="PROSITE" id="PS51194">
    <property type="entry name" value="HELICASE_CTER"/>
    <property type="match status" value="1"/>
</dbReference>
<name>A0A6C7E3N9_ILUCY</name>
<protein>
    <submittedName>
        <fullName evidence="12">Putative ATP-dependent helicase</fullName>
        <ecNumber evidence="12">3.6.1.-</ecNumber>
    </submittedName>
</protein>
<evidence type="ECO:0000256" key="1">
    <source>
        <dbReference type="ARBA" id="ARBA00022741"/>
    </source>
</evidence>
<proteinExistence type="predicted"/>
<dbReference type="GO" id="GO:0004386">
    <property type="term" value="F:helicase activity"/>
    <property type="evidence" value="ECO:0007669"/>
    <property type="project" value="UniProtKB-KW"/>
</dbReference>
<keyword evidence="4 12" id="KW-0347">Helicase</keyword>
<accession>A0A6C7E3N9</accession>
<keyword evidence="8" id="KW-0413">Isomerase</keyword>
<evidence type="ECO:0000256" key="7">
    <source>
        <dbReference type="ARBA" id="ARBA00023204"/>
    </source>
</evidence>
<dbReference type="KEGG" id="aym:YM304_09490"/>
<keyword evidence="3 12" id="KW-0378">Hydrolase</keyword>
<dbReference type="InterPro" id="IPR052511">
    <property type="entry name" value="ATP-dep_Helicase"/>
</dbReference>
<gene>
    <name evidence="12" type="ORF">YM304_09490</name>
</gene>
<dbReference type="GO" id="GO:0005524">
    <property type="term" value="F:ATP binding"/>
    <property type="evidence" value="ECO:0007669"/>
    <property type="project" value="UniProtKB-KW"/>
</dbReference>
<dbReference type="OrthoDB" id="9815222at2"/>
<evidence type="ECO:0000256" key="9">
    <source>
        <dbReference type="SAM" id="MobiDB-lite"/>
    </source>
</evidence>
<reference evidence="12 13" key="1">
    <citation type="journal article" date="2013" name="Int. J. Syst. Evol. Microbiol.">
        <title>Ilumatobacter nonamiense sp. nov. and Ilumatobacter coccineum sp. nov., isolated from seashore sand.</title>
        <authorList>
            <person name="Matsumoto A."/>
            <person name="Kasai H."/>
            <person name="Matsuo Y."/>
            <person name="Shizuri Y."/>
            <person name="Ichikawa N."/>
            <person name="Fujita N."/>
            <person name="Omura S."/>
            <person name="Takahashi Y."/>
        </authorList>
    </citation>
    <scope>NUCLEOTIDE SEQUENCE [LARGE SCALE GENOMIC DNA]</scope>
    <source>
        <strain evidence="13">NBRC 103263 / KCTC 29153 / YM16-304</strain>
    </source>
</reference>
<keyword evidence="5" id="KW-0067">ATP-binding</keyword>
<feature type="domain" description="Helicase C-terminal" evidence="11">
    <location>
        <begin position="287"/>
        <end position="463"/>
    </location>
</feature>
<dbReference type="SMART" id="SM00490">
    <property type="entry name" value="HELICc"/>
    <property type="match status" value="1"/>
</dbReference>
<keyword evidence="2" id="KW-0227">DNA damage</keyword>
<dbReference type="GO" id="GO:0006281">
    <property type="term" value="P:DNA repair"/>
    <property type="evidence" value="ECO:0007669"/>
    <property type="project" value="UniProtKB-KW"/>
</dbReference>
<dbReference type="GO" id="GO:0016887">
    <property type="term" value="F:ATP hydrolysis activity"/>
    <property type="evidence" value="ECO:0007669"/>
    <property type="project" value="TreeGrafter"/>
</dbReference>
<dbReference type="Pfam" id="PF19306">
    <property type="entry name" value="WHD_Lhr"/>
    <property type="match status" value="1"/>
</dbReference>
<dbReference type="Gene3D" id="3.40.50.300">
    <property type="entry name" value="P-loop containing nucleotide triphosphate hydrolases"/>
    <property type="match status" value="2"/>
</dbReference>
<evidence type="ECO:0000256" key="8">
    <source>
        <dbReference type="ARBA" id="ARBA00023235"/>
    </source>
</evidence>
<dbReference type="EMBL" id="AP012057">
    <property type="protein sequence ID" value="BAN01263.1"/>
    <property type="molecule type" value="Genomic_DNA"/>
</dbReference>
<keyword evidence="1" id="KW-0547">Nucleotide-binding</keyword>
<dbReference type="Pfam" id="PF23236">
    <property type="entry name" value="WHD_2nd_Lhr"/>
    <property type="match status" value="1"/>
</dbReference>
<dbReference type="GO" id="GO:0003677">
    <property type="term" value="F:DNA binding"/>
    <property type="evidence" value="ECO:0007669"/>
    <property type="project" value="UniProtKB-KW"/>
</dbReference>
<keyword evidence="7" id="KW-0234">DNA repair</keyword>
<feature type="compositionally biased region" description="Basic residues" evidence="9">
    <location>
        <begin position="1280"/>
        <end position="1292"/>
    </location>
</feature>
<dbReference type="PROSITE" id="PS51192">
    <property type="entry name" value="HELICASE_ATP_BIND_1"/>
    <property type="match status" value="1"/>
</dbReference>
<evidence type="ECO:0000259" key="11">
    <source>
        <dbReference type="PROSITE" id="PS51194"/>
    </source>
</evidence>
<dbReference type="InterPro" id="IPR055369">
    <property type="entry name" value="WH2_Lhr"/>
</dbReference>
<dbReference type="InterPro" id="IPR014001">
    <property type="entry name" value="Helicase_ATP-bd"/>
</dbReference>
<evidence type="ECO:0000259" key="10">
    <source>
        <dbReference type="PROSITE" id="PS51192"/>
    </source>
</evidence>
<dbReference type="SUPFAM" id="SSF52540">
    <property type="entry name" value="P-loop containing nucleoside triphosphate hydrolases"/>
    <property type="match status" value="1"/>
</dbReference>
<evidence type="ECO:0000256" key="6">
    <source>
        <dbReference type="ARBA" id="ARBA00023125"/>
    </source>
</evidence>
<dbReference type="EC" id="3.6.1.-" evidence="12"/>
<evidence type="ECO:0000256" key="5">
    <source>
        <dbReference type="ARBA" id="ARBA00022840"/>
    </source>
</evidence>
<organism evidence="12 13">
    <name type="scientific">Ilumatobacter coccineus (strain NBRC 103263 / KCTC 29153 / YM16-304)</name>
    <dbReference type="NCBI Taxonomy" id="1313172"/>
    <lineage>
        <taxon>Bacteria</taxon>
        <taxon>Bacillati</taxon>
        <taxon>Actinomycetota</taxon>
        <taxon>Acidimicrobiia</taxon>
        <taxon>Acidimicrobiales</taxon>
        <taxon>Ilumatobacteraceae</taxon>
        <taxon>Ilumatobacter</taxon>
    </lineage>
</organism>
<dbReference type="SMART" id="SM00487">
    <property type="entry name" value="DEXDc"/>
    <property type="match status" value="1"/>
</dbReference>
<evidence type="ECO:0000256" key="2">
    <source>
        <dbReference type="ARBA" id="ARBA00022763"/>
    </source>
</evidence>
<dbReference type="InterPro" id="IPR055367">
    <property type="entry name" value="WH4_Lhr"/>
</dbReference>
<dbReference type="InterPro" id="IPR001650">
    <property type="entry name" value="Helicase_C-like"/>
</dbReference>
<dbReference type="InterPro" id="IPR045628">
    <property type="entry name" value="Lhr_WH_dom"/>
</dbReference>
<dbReference type="InterPro" id="IPR011545">
    <property type="entry name" value="DEAD/DEAH_box_helicase_dom"/>
</dbReference>
<dbReference type="Pfam" id="PF23234">
    <property type="entry name" value="WHD_4th_Lhr"/>
    <property type="match status" value="1"/>
</dbReference>
<dbReference type="Pfam" id="PF00271">
    <property type="entry name" value="Helicase_C"/>
    <property type="match status" value="1"/>
</dbReference>
<dbReference type="CDD" id="cd18796">
    <property type="entry name" value="SF2_C_LHR"/>
    <property type="match status" value="1"/>
</dbReference>
<dbReference type="InterPro" id="IPR003593">
    <property type="entry name" value="AAA+_ATPase"/>
</dbReference>
<dbReference type="SMART" id="SM00382">
    <property type="entry name" value="AAA"/>
    <property type="match status" value="1"/>
</dbReference>
<keyword evidence="6" id="KW-0238">DNA-binding</keyword>
<dbReference type="InterPro" id="IPR027417">
    <property type="entry name" value="P-loop_NTPase"/>
</dbReference>
<sequence length="1526" mass="166803">MLEAFSPAVRAWFASSFPSPTPAQVKGWPHIANGEHTLICAPTGSGKTLTSFLASIDRLTTTPRPEERSHRTRVLYISPLRALAFDIEKNLRAPLKGIELAAERLGEPFVAPEVGMRTGDTPSNDRQKLVRRPPDLLITTPESLYLMLTSKARETLVGVETVIIDEIHAMATTKRGAHLALTLERLDEVTEKPPQRIGLSATQRPLEEIAEFLGGYETPGHDGQPGTLRPVTIIDAGIRKDMEIEVVIPIEDMSTLGQVKTELVSGPATAALTERRTSIWPSIYPEILTRILANRSTIIFCNARRSAERLAAKLNELAVEEGVPGIVDPETGAMVEELVKAHHGSLAREQRVVIEDQLKRGELRAIVATSSLELGIDMGAVDLVIQVESPGAVSRGMQRVGRAGHQVGEPSRGSIFPKHRGDLLEAAVVTRRMIDGQIESSRFLRNPLDVLAQQIVAHVAAVEECSVDEVTSLVRRCANFAEISDELLNNVLDLLAGRYPSEEFSELRPRIVWDRVNNTLRARDGSKRLAVTSGGTIPDRGLFGVFLPDGTRVGELDEEMVYESRPGETFVLGASTWRIEDITFQRVTVSPAPGQPGKMPFWHGDRPGRPLELGRALGAFIREIRDLGVGHAVDDETGVADGPHPGVARLMEHYSLDAFAAHNLVQYLDEQVEATGAVPDDKTIVVERFQDEIGDWRICLLSPFGTPVHAPWAMAIERQLMDRFDIPVETMWGDDGIVIRLPESADELPVESLLIDPEDIDELVVSTLPQTALFSARFRECAGRALLLPRRRPDRRTPLWQQRQRAADLLAVASKFPTFPILLEASRECLQDVFDVPALREVLGLLRSRAIRVVTVDTGKASPMASSLLFNWIAAYMYEGDAPLAERRAAALALDRDLLRDLLGAEELRDLLDPDVLADVELELQCLTGYRRARSADELHDVLRKVGDLTTAEIDLRCVDDEVDAAAALRQLLDEKRAIEIGVGGEVRYIAAEDAARYRDALGCAIPVGLPMAFTDPVARPLEELVGRYARTHGPFLAADVARRFDAPTERIAGALAALEGEERLVIGEFRPEGVSREFCEVDVLRQLRRRSLASLRKEVEPVEQEALARFLPAWHNIPAQRRGIEALVEALGVLSGAALVASTIESDVLPSRVAAYRPSMLDELCTAGEVIWIGAGAVGAKDGRVRLTFADQLPMLAPGWEDRERPDGALHDAIRELLAERGASFWNQLRSAAPGSTDDELLAALWDLVWAGEVTNDSLAPLRAVVAGAKVKSGGSTTRKSRAGVRPRPGRLNRIGPPAGQGRWSLVAPLLEPAPHPTEAAHAQALQLIERYGVVTREGVLAEGIAGGFTNVYGVLKVLEERGQVRRGYFVDGLGAAQFAIPGAVDRLRSARDTPDPIFHPDDQPDPIVLASTDPANPYGGTLPWPTTTGRPARSASSLVVLRAGKLLAWFDRRAHHLVTFPDTLIDTSWATALMGLVRDGRAKSIEIRKVDGEPLTGADAPEGFVELLRTAGFADGYRGMTHRS</sequence>
<dbReference type="PANTHER" id="PTHR47962:SF5">
    <property type="entry name" value="ATP-DEPENDENT HELICASE LHR-RELATED"/>
    <property type="match status" value="1"/>
</dbReference>
<feature type="region of interest" description="Disordered" evidence="9">
    <location>
        <begin position="1274"/>
        <end position="1299"/>
    </location>
</feature>
<keyword evidence="13" id="KW-1185">Reference proteome</keyword>
<dbReference type="Pfam" id="PF00270">
    <property type="entry name" value="DEAD"/>
    <property type="match status" value="1"/>
</dbReference>
<dbReference type="Pfam" id="PF23235">
    <property type="entry name" value="WHD_3rd_Lhr"/>
    <property type="match status" value="1"/>
</dbReference>
<feature type="domain" description="Helicase ATP-binding" evidence="10">
    <location>
        <begin position="28"/>
        <end position="221"/>
    </location>
</feature>
<dbReference type="InterPro" id="IPR013701">
    <property type="entry name" value="Lhr-like_DEAD/DEAH_assoc"/>
</dbReference>